<accession>A0A1I6LE17</accession>
<evidence type="ECO:0000259" key="2">
    <source>
        <dbReference type="Pfam" id="PF00535"/>
    </source>
</evidence>
<evidence type="ECO:0000313" key="3">
    <source>
        <dbReference type="EMBL" id="SFS01644.1"/>
    </source>
</evidence>
<dbReference type="GO" id="GO:0016740">
    <property type="term" value="F:transferase activity"/>
    <property type="evidence" value="ECO:0007669"/>
    <property type="project" value="UniProtKB-KW"/>
</dbReference>
<dbReference type="Gene3D" id="3.90.550.10">
    <property type="entry name" value="Spore Coat Polysaccharide Biosynthesis Protein SpsA, Chain A"/>
    <property type="match status" value="1"/>
</dbReference>
<comment type="similarity">
    <text evidence="1">Belongs to the glycosyltransferase 2 family. WaaE/KdtX subfamily.</text>
</comment>
<keyword evidence="4" id="KW-1185">Reference proteome</keyword>
<evidence type="ECO:0000313" key="4">
    <source>
        <dbReference type="Proteomes" id="UP000198926"/>
    </source>
</evidence>
<dbReference type="CDD" id="cd02511">
    <property type="entry name" value="Beta4Glucosyltransferase"/>
    <property type="match status" value="1"/>
</dbReference>
<gene>
    <name evidence="3" type="ORF">SAMN05444714_0438</name>
</gene>
<dbReference type="SUPFAM" id="SSF53448">
    <property type="entry name" value="Nucleotide-diphospho-sugar transferases"/>
    <property type="match status" value="1"/>
</dbReference>
<dbReference type="InterPro" id="IPR029044">
    <property type="entry name" value="Nucleotide-diphossugar_trans"/>
</dbReference>
<keyword evidence="3" id="KW-0808">Transferase</keyword>
<dbReference type="Proteomes" id="UP000198926">
    <property type="component" value="Unassembled WGS sequence"/>
</dbReference>
<dbReference type="RefSeq" id="WP_090203412.1">
    <property type="nucleotide sequence ID" value="NZ_FOZM01000001.1"/>
</dbReference>
<proteinExistence type="inferred from homology"/>
<name>A0A1I6LE17_9RHOB</name>
<dbReference type="AlphaFoldDB" id="A0A1I6LE17"/>
<dbReference type="InterPro" id="IPR001173">
    <property type="entry name" value="Glyco_trans_2-like"/>
</dbReference>
<feature type="domain" description="Glycosyltransferase 2-like" evidence="2">
    <location>
        <begin position="5"/>
        <end position="96"/>
    </location>
</feature>
<dbReference type="OrthoDB" id="9815923at2"/>
<dbReference type="Pfam" id="PF00535">
    <property type="entry name" value="Glycos_transf_2"/>
    <property type="match status" value="1"/>
</dbReference>
<dbReference type="STRING" id="1123755.SAMN05444714_0438"/>
<dbReference type="PANTHER" id="PTHR43630">
    <property type="entry name" value="POLY-BETA-1,6-N-ACETYL-D-GLUCOSAMINE SYNTHASE"/>
    <property type="match status" value="1"/>
</dbReference>
<sequence>MTTITVIILTRDEALHIKRAIASVAGFASRIVVVDSGSADDTVAQARAAGAEVLEHPWRNYADQFNWALDQIAGCGGWVLRLDADEIVEPDLAGAIRAGLPDVAGLIVTRRITFQGQPVRFGGVGAVPSLRLFREGQGRCENRWMDEHIEVTGRVAALHGSICDDNRKGLDWWMAKHVGYANREVVDLMARASEGSGLSGRPAVVRWIKQHFYRKLPSGWRAGVYFVYRYVLRGGFLDRAEARHFHVLQGFWYRYLVDTKMAEVVRYMKETGAPRRRAIREVLGIDIGSDREARP</sequence>
<evidence type="ECO:0000256" key="1">
    <source>
        <dbReference type="ARBA" id="ARBA00038494"/>
    </source>
</evidence>
<protein>
    <submittedName>
        <fullName evidence="3">Glycosyltransferase involved in cell wall bisynthesis</fullName>
    </submittedName>
</protein>
<organism evidence="3 4">
    <name type="scientific">Yoonia litorea</name>
    <dbReference type="NCBI Taxonomy" id="1123755"/>
    <lineage>
        <taxon>Bacteria</taxon>
        <taxon>Pseudomonadati</taxon>
        <taxon>Pseudomonadota</taxon>
        <taxon>Alphaproteobacteria</taxon>
        <taxon>Rhodobacterales</taxon>
        <taxon>Paracoccaceae</taxon>
        <taxon>Yoonia</taxon>
    </lineage>
</organism>
<reference evidence="3 4" key="1">
    <citation type="submission" date="2016-10" db="EMBL/GenBank/DDBJ databases">
        <authorList>
            <person name="de Groot N.N."/>
        </authorList>
    </citation>
    <scope>NUCLEOTIDE SEQUENCE [LARGE SCALE GENOMIC DNA]</scope>
    <source>
        <strain evidence="3 4">DSM 29433</strain>
    </source>
</reference>
<dbReference type="PANTHER" id="PTHR43630:SF2">
    <property type="entry name" value="GLYCOSYLTRANSFERASE"/>
    <property type="match status" value="1"/>
</dbReference>
<dbReference type="EMBL" id="FOZM01000001">
    <property type="protein sequence ID" value="SFS01644.1"/>
    <property type="molecule type" value="Genomic_DNA"/>
</dbReference>